<feature type="compositionally biased region" description="Basic and acidic residues" evidence="1">
    <location>
        <begin position="360"/>
        <end position="391"/>
    </location>
</feature>
<feature type="compositionally biased region" description="Low complexity" evidence="1">
    <location>
        <begin position="477"/>
        <end position="497"/>
    </location>
</feature>
<feature type="region of interest" description="Disordered" evidence="1">
    <location>
        <begin position="77"/>
        <end position="116"/>
    </location>
</feature>
<feature type="compositionally biased region" description="Basic residues" evidence="1">
    <location>
        <begin position="1276"/>
        <end position="1285"/>
    </location>
</feature>
<feature type="region of interest" description="Disordered" evidence="1">
    <location>
        <begin position="1821"/>
        <end position="1842"/>
    </location>
</feature>
<feature type="region of interest" description="Disordered" evidence="1">
    <location>
        <begin position="1384"/>
        <end position="1440"/>
    </location>
</feature>
<sequence length="1867" mass="207801">MDKEKLSKKRSSIEAKDTLPSPPPSPDSQMRSPGTVALIPTYPEAFKRIVEYKKRETEFMKVLDEAIALDSKKVKIDQPDKMNQQTTDPEGEVRESIQARQDSQPNTPDSTRPDSEVLREECDTYLLPLLNRTGPSISAALVTYDAFDQLTKLHGLLNQLIQVRNQNYQMQRQIRDVRTLCDLKKLQKKDSPEMPDEIEISDNELDLSAILAAGNSASTKRSTAKRQRERSKSVMADDIQMFTTEKEKTSSLRRQSQSAFSDSKAKVSKWTKVKAAFKWERANVATMNEGKSLDSGISLGPINHEVARYLRVPSVPCAGSSADSVLSSSSGHLLSGGSVPATPGTISSASSIEDVGGVSEENRNNRDSSKSDSRCDSRANEEDSRRSRSLDGDTVINSNSLTRDGKNKTPWKKVKDIIQTHRGSFKGKSRTRSVKSSGTCSREHSPCESIDALSNTEERSQDHGTSIPTSPVRKNMPSVNVSGESSSFSYSPYGSSSGLHTKDDSDGKPVKASSKSNRRSKILTDFEVLPEDVIVDSKSTGTIQRGRPPPSPLNLRQDSSDAEYGEMGHSPTFFGKTPTKIFKLRKPLASGNSSVPSSPSRHSEFYGESDNFFRFPDTSFPSEDFSSGDFSEPSSPNRSQHNKLSPKSSFIVQQKEINEKYYELCEQLAQEFEAKQEEWKKIQAACTATASTAYQIISKEEGSLSNKNVPATLLEENLSPDFKKKLHKWRVKKQNSISNPKDPQTSPTKENEQKKIDWNLWKTGQLKLEGQGLTPMPDQKDLSEDFQKKLEQWRKLKESNTVPPYNSQDSLKRSKKTKDDSEKYDRDKNRPDREKLKVHERDKLEKLSKLKAMVTDPPAKEIEVKTSKGVMKFEGISRKFTRKLYEWEKAKGIGPESSTFALLHPGYRPLDVGNGAQENAPQENSPVLGRSLSLDSISPNPSVPSISHQPSSLSLNDMKESNSVPEGLEEGENAEFDGKMGGNQEEPEAVIVEVEDDIVETAAPLVTMHPIIECQTPVYKYEIPCAELCSGSANFPFNEPSASPKQRSTQALQNVSNLKRLQSQQDDGYKEHIRHVQSVLDSLKESLPDLEPFIRGGSTKEGLETFSTIRRQIKELMEMLDSLMMTESFNNDEFHERSRIIDTKLSSLQRNINLVCKIIETKKVNEPIPEINIISEEANGIGRAIVCTTPTVFQSEVIINQPRIMIDSPVVQEALSSVDQSRLDPGEGCSKKVNRTVSNGSKKKMRLRKMGSRQNSKTESDSDEDSINVTLEAPRRIKRKTSRAKRATEEEKRPSAEDKKEENYGGEDIVYILKVKPGQKIEQEVKQECSAERNVLISPKELCVELLEASSEPPSSSANIFVKTKRKVYTTVDEPTGNDARVAVAKDIDSSTSERTSRESSICDSEKSKTPISSALPPIPQSPNAHRRLDVKTSPIKEPSPSIRKMIQRYNQTVEKSNKNTFKSGSVSPIVFRSPVLERRIKSKNDKFQNNSEKVVKSVSASNIQGNELVVINISDVDYPLSGTKMSKASSAEVLPADRKGSLQGNDEECPISSSLACDSLRAIKVPSTPIEPPVTPPEREKKEHLYKKNKEKPTSLFGKTGAVKKMGLKTGKASENIYRRSMSSTPSESWSLPDKSDNTVPKITRKYENIVDVYSHSAPSTPMTEVADRPKTPLTERALKIQRAKEEFLKRDIQRSSTWEASSIKERNWHNRLSSSSFGSTASNNVHEGPLLKSASVGFIGSVPDDALCSEDYVLSLPPPSEKTSKFGFSSIASKFRKVKMRRGVKEQPPKFSAVSALCRQSLAVVDIHADAMAIQDQVKKEEDDKKVQKSSSSHSSLGFWSGFKKLSKSRSANILPQNEKDTKEM</sequence>
<dbReference type="InParanoid" id="A0A7R8YVI8"/>
<feature type="region of interest" description="Disordered" evidence="1">
    <location>
        <begin position="320"/>
        <end position="576"/>
    </location>
</feature>
<proteinExistence type="predicted"/>
<feature type="compositionally biased region" description="Low complexity" evidence="1">
    <location>
        <begin position="1390"/>
        <end position="1402"/>
    </location>
</feature>
<feature type="compositionally biased region" description="Basic and acidic residues" evidence="1">
    <location>
        <begin position="817"/>
        <end position="842"/>
    </location>
</feature>
<feature type="region of interest" description="Disordered" evidence="1">
    <location>
        <begin position="617"/>
        <end position="648"/>
    </location>
</feature>
<dbReference type="EMBL" id="LR899011">
    <property type="protein sequence ID" value="CAD7083849.1"/>
    <property type="molecule type" value="Genomic_DNA"/>
</dbReference>
<accession>A0A7R8YVI8</accession>
<feature type="region of interest" description="Disordered" evidence="1">
    <location>
        <begin position="768"/>
        <end position="787"/>
    </location>
</feature>
<feature type="compositionally biased region" description="Basic and acidic residues" evidence="1">
    <location>
        <begin position="1286"/>
        <end position="1302"/>
    </location>
</feature>
<gene>
    <name evidence="2" type="ORF">HERILL_LOCUS6778</name>
</gene>
<feature type="compositionally biased region" description="Low complexity" evidence="1">
    <location>
        <begin position="320"/>
        <end position="338"/>
    </location>
</feature>
<feature type="compositionally biased region" description="Low complexity" evidence="1">
    <location>
        <begin position="936"/>
        <end position="947"/>
    </location>
</feature>
<name>A0A7R8YVI8_HERIL</name>
<feature type="compositionally biased region" description="Basic residues" evidence="1">
    <location>
        <begin position="1241"/>
        <end position="1251"/>
    </location>
</feature>
<feature type="compositionally biased region" description="Basic and acidic residues" evidence="1">
    <location>
        <begin position="1"/>
        <end position="17"/>
    </location>
</feature>
<protein>
    <submittedName>
        <fullName evidence="2">Uncharacterized protein</fullName>
    </submittedName>
</protein>
<feature type="region of interest" description="Disordered" evidence="1">
    <location>
        <begin position="793"/>
        <end position="842"/>
    </location>
</feature>
<dbReference type="OrthoDB" id="8191083at2759"/>
<organism evidence="2 3">
    <name type="scientific">Hermetia illucens</name>
    <name type="common">Black soldier fly</name>
    <dbReference type="NCBI Taxonomy" id="343691"/>
    <lineage>
        <taxon>Eukaryota</taxon>
        <taxon>Metazoa</taxon>
        <taxon>Ecdysozoa</taxon>
        <taxon>Arthropoda</taxon>
        <taxon>Hexapoda</taxon>
        <taxon>Insecta</taxon>
        <taxon>Pterygota</taxon>
        <taxon>Neoptera</taxon>
        <taxon>Endopterygota</taxon>
        <taxon>Diptera</taxon>
        <taxon>Brachycera</taxon>
        <taxon>Stratiomyomorpha</taxon>
        <taxon>Stratiomyidae</taxon>
        <taxon>Hermetiinae</taxon>
        <taxon>Hermetia</taxon>
    </lineage>
</organism>
<feature type="compositionally biased region" description="Basic and acidic residues" evidence="1">
    <location>
        <begin position="403"/>
        <end position="419"/>
    </location>
</feature>
<feature type="region of interest" description="Disordered" evidence="1">
    <location>
        <begin position="729"/>
        <end position="758"/>
    </location>
</feature>
<feature type="region of interest" description="Disordered" evidence="1">
    <location>
        <begin position="1"/>
        <end position="36"/>
    </location>
</feature>
<feature type="compositionally biased region" description="Polar residues" evidence="1">
    <location>
        <begin position="734"/>
        <end position="748"/>
    </location>
</feature>
<feature type="compositionally biased region" description="Polar residues" evidence="1">
    <location>
        <begin position="916"/>
        <end position="925"/>
    </location>
</feature>
<evidence type="ECO:0000313" key="2">
    <source>
        <dbReference type="EMBL" id="CAD7083849.1"/>
    </source>
</evidence>
<dbReference type="FunCoup" id="A0A7R8YVI8">
    <property type="interactions" value="1"/>
</dbReference>
<reference evidence="2 3" key="1">
    <citation type="submission" date="2020-11" db="EMBL/GenBank/DDBJ databases">
        <authorList>
            <person name="Wallbank WR R."/>
            <person name="Pardo Diaz C."/>
            <person name="Kozak K."/>
            <person name="Martin S."/>
            <person name="Jiggins C."/>
            <person name="Moest M."/>
            <person name="Warren A I."/>
            <person name="Generalovic N T."/>
            <person name="Byers J.R.P. K."/>
            <person name="Montejo-Kovacevich G."/>
            <person name="Yen C E."/>
        </authorList>
    </citation>
    <scope>NUCLEOTIDE SEQUENCE [LARGE SCALE GENOMIC DNA]</scope>
</reference>
<feature type="compositionally biased region" description="Polar residues" evidence="1">
    <location>
        <begin position="98"/>
        <end position="110"/>
    </location>
</feature>
<feature type="region of interest" description="Disordered" evidence="1">
    <location>
        <begin position="1217"/>
        <end position="1302"/>
    </location>
</feature>
<feature type="compositionally biased region" description="Polar residues" evidence="1">
    <location>
        <begin position="619"/>
        <end position="648"/>
    </location>
</feature>
<feature type="region of interest" description="Disordered" evidence="1">
    <location>
        <begin position="912"/>
        <end position="983"/>
    </location>
</feature>
<evidence type="ECO:0000313" key="3">
    <source>
        <dbReference type="Proteomes" id="UP000594454"/>
    </source>
</evidence>
<feature type="compositionally biased region" description="Basic and acidic residues" evidence="1">
    <location>
        <begin position="778"/>
        <end position="787"/>
    </location>
</feature>
<feature type="compositionally biased region" description="Basic residues" evidence="1">
    <location>
        <begin position="423"/>
        <end position="433"/>
    </location>
</feature>
<feature type="compositionally biased region" description="Basic and acidic residues" evidence="1">
    <location>
        <begin position="500"/>
        <end position="509"/>
    </location>
</feature>
<dbReference type="Proteomes" id="UP000594454">
    <property type="component" value="Chromosome 3"/>
</dbReference>
<keyword evidence="3" id="KW-1185">Reference proteome</keyword>
<feature type="compositionally biased region" description="Polar residues" evidence="1">
    <location>
        <begin position="799"/>
        <end position="809"/>
    </location>
</feature>
<evidence type="ECO:0000256" key="1">
    <source>
        <dbReference type="SAM" id="MobiDB-lite"/>
    </source>
</evidence>